<dbReference type="OrthoDB" id="8807260at2"/>
<dbReference type="EMBL" id="FUZV01000002">
    <property type="protein sequence ID" value="SKC81567.1"/>
    <property type="molecule type" value="Genomic_DNA"/>
</dbReference>
<evidence type="ECO:0000256" key="4">
    <source>
        <dbReference type="ARBA" id="ARBA00022679"/>
    </source>
</evidence>
<organism evidence="10 11">
    <name type="scientific">Pseudoxanthomonas indica</name>
    <dbReference type="NCBI Taxonomy" id="428993"/>
    <lineage>
        <taxon>Bacteria</taxon>
        <taxon>Pseudomonadati</taxon>
        <taxon>Pseudomonadota</taxon>
        <taxon>Gammaproteobacteria</taxon>
        <taxon>Lysobacterales</taxon>
        <taxon>Lysobacteraceae</taxon>
        <taxon>Pseudoxanthomonas</taxon>
    </lineage>
</organism>
<dbReference type="AlphaFoldDB" id="A0A1T5M025"/>
<evidence type="ECO:0000256" key="8">
    <source>
        <dbReference type="ARBA" id="ARBA00023012"/>
    </source>
</evidence>
<sequence>MRLGKAVQNLRMAVSSGNSQDVLELAAHVTGMRCVVAARVTDRVWLAVDAVDRAGYGVSVGEVLDARLTFCHEVRETCAPVFFSDAERDPDVRDNPLPGQLGMRSYVAVPLYTHDGELFGTLCAFDPEPRRVTPAVIDAMQRLANLYGSALDSSGERLTADAELEQRSSSLMQSQEKLEHSHQDLVEAQRVAKQREEFIAVLAHDLRNPLQSIGMAASLLEMGELNGRQEKQVGHIQQSVKRMAELIEVTMDFARGRLAGGVPLDNREAGRLEELLCAAVEEIRQAHPETTVQASINIEAPVDCDPHRLAQLLSNLLINAIVHGHPSTAIQAIASTRGNCLRLSVANRGTITAGKIERIFEPFNRQDEGRLEPGLGLGLYIASQIAIAHGGSLKVISTEANGTMFEFQLPLETAG</sequence>
<feature type="domain" description="Histidine kinase" evidence="9">
    <location>
        <begin position="201"/>
        <end position="413"/>
    </location>
</feature>
<evidence type="ECO:0000256" key="7">
    <source>
        <dbReference type="ARBA" id="ARBA00022840"/>
    </source>
</evidence>
<dbReference type="SUPFAM" id="SSF55781">
    <property type="entry name" value="GAF domain-like"/>
    <property type="match status" value="1"/>
</dbReference>
<evidence type="ECO:0000256" key="1">
    <source>
        <dbReference type="ARBA" id="ARBA00000085"/>
    </source>
</evidence>
<dbReference type="Pfam" id="PF01590">
    <property type="entry name" value="GAF"/>
    <property type="match status" value="1"/>
</dbReference>
<keyword evidence="7" id="KW-0067">ATP-binding</keyword>
<dbReference type="GO" id="GO:0007234">
    <property type="term" value="P:osmosensory signaling via phosphorelay pathway"/>
    <property type="evidence" value="ECO:0007669"/>
    <property type="project" value="TreeGrafter"/>
</dbReference>
<keyword evidence="6" id="KW-0418">Kinase</keyword>
<dbReference type="SMART" id="SM00387">
    <property type="entry name" value="HATPase_c"/>
    <property type="match status" value="1"/>
</dbReference>
<dbReference type="InterPro" id="IPR004358">
    <property type="entry name" value="Sig_transdc_His_kin-like_C"/>
</dbReference>
<reference evidence="10 11" key="1">
    <citation type="submission" date="2017-02" db="EMBL/GenBank/DDBJ databases">
        <authorList>
            <person name="Peterson S.W."/>
        </authorList>
    </citation>
    <scope>NUCLEOTIDE SEQUENCE [LARGE SCALE GENOMIC DNA]</scope>
    <source>
        <strain evidence="10 11">P15</strain>
    </source>
</reference>
<keyword evidence="5" id="KW-0547">Nucleotide-binding</keyword>
<dbReference type="Gene3D" id="1.10.287.130">
    <property type="match status" value="1"/>
</dbReference>
<evidence type="ECO:0000256" key="3">
    <source>
        <dbReference type="ARBA" id="ARBA00022553"/>
    </source>
</evidence>
<evidence type="ECO:0000259" key="9">
    <source>
        <dbReference type="PROSITE" id="PS50109"/>
    </source>
</evidence>
<dbReference type="PRINTS" id="PR00344">
    <property type="entry name" value="BCTRLSENSOR"/>
</dbReference>
<name>A0A1T5M025_9GAMM</name>
<dbReference type="PANTHER" id="PTHR42878:SF7">
    <property type="entry name" value="SENSOR HISTIDINE KINASE GLRK"/>
    <property type="match status" value="1"/>
</dbReference>
<dbReference type="InterPro" id="IPR003661">
    <property type="entry name" value="HisK_dim/P_dom"/>
</dbReference>
<dbReference type="PROSITE" id="PS50109">
    <property type="entry name" value="HIS_KIN"/>
    <property type="match status" value="1"/>
</dbReference>
<comment type="catalytic activity">
    <reaction evidence="1">
        <text>ATP + protein L-histidine = ADP + protein N-phospho-L-histidine.</text>
        <dbReference type="EC" id="2.7.13.3"/>
    </reaction>
</comment>
<evidence type="ECO:0000256" key="6">
    <source>
        <dbReference type="ARBA" id="ARBA00022777"/>
    </source>
</evidence>
<dbReference type="GO" id="GO:0005524">
    <property type="term" value="F:ATP binding"/>
    <property type="evidence" value="ECO:0007669"/>
    <property type="project" value="UniProtKB-KW"/>
</dbReference>
<dbReference type="SMART" id="SM00065">
    <property type="entry name" value="GAF"/>
    <property type="match status" value="1"/>
</dbReference>
<dbReference type="EC" id="2.7.13.3" evidence="2"/>
<dbReference type="CDD" id="cd00075">
    <property type="entry name" value="HATPase"/>
    <property type="match status" value="1"/>
</dbReference>
<dbReference type="PANTHER" id="PTHR42878">
    <property type="entry name" value="TWO-COMPONENT HISTIDINE KINASE"/>
    <property type="match status" value="1"/>
</dbReference>
<dbReference type="STRING" id="428993.SAMN06296058_3533"/>
<dbReference type="GO" id="GO:0030295">
    <property type="term" value="F:protein kinase activator activity"/>
    <property type="evidence" value="ECO:0007669"/>
    <property type="project" value="TreeGrafter"/>
</dbReference>
<keyword evidence="11" id="KW-1185">Reference proteome</keyword>
<dbReference type="InterPro" id="IPR003594">
    <property type="entry name" value="HATPase_dom"/>
</dbReference>
<dbReference type="Pfam" id="PF02518">
    <property type="entry name" value="HATPase_c"/>
    <property type="match status" value="1"/>
</dbReference>
<dbReference type="GO" id="GO:0000155">
    <property type="term" value="F:phosphorelay sensor kinase activity"/>
    <property type="evidence" value="ECO:0007669"/>
    <property type="project" value="InterPro"/>
</dbReference>
<evidence type="ECO:0000313" key="10">
    <source>
        <dbReference type="EMBL" id="SKC81567.1"/>
    </source>
</evidence>
<accession>A0A1T5M025</accession>
<gene>
    <name evidence="10" type="ORF">SAMN06296058_3533</name>
</gene>
<evidence type="ECO:0000256" key="2">
    <source>
        <dbReference type="ARBA" id="ARBA00012438"/>
    </source>
</evidence>
<dbReference type="SUPFAM" id="SSF47384">
    <property type="entry name" value="Homodimeric domain of signal transducing histidine kinase"/>
    <property type="match status" value="1"/>
</dbReference>
<dbReference type="CDD" id="cd00082">
    <property type="entry name" value="HisKA"/>
    <property type="match status" value="1"/>
</dbReference>
<evidence type="ECO:0000313" key="11">
    <source>
        <dbReference type="Proteomes" id="UP000190341"/>
    </source>
</evidence>
<dbReference type="SMART" id="SM00388">
    <property type="entry name" value="HisKA"/>
    <property type="match status" value="1"/>
</dbReference>
<keyword evidence="8" id="KW-0902">Two-component regulatory system</keyword>
<dbReference type="InterPro" id="IPR036097">
    <property type="entry name" value="HisK_dim/P_sf"/>
</dbReference>
<dbReference type="Gene3D" id="3.30.450.40">
    <property type="match status" value="1"/>
</dbReference>
<keyword evidence="3" id="KW-0597">Phosphoprotein</keyword>
<protein>
    <recommendedName>
        <fullName evidence="2">histidine kinase</fullName>
        <ecNumber evidence="2">2.7.13.3</ecNumber>
    </recommendedName>
</protein>
<dbReference type="Pfam" id="PF00512">
    <property type="entry name" value="HisKA"/>
    <property type="match status" value="1"/>
</dbReference>
<dbReference type="Gene3D" id="3.30.565.10">
    <property type="entry name" value="Histidine kinase-like ATPase, C-terminal domain"/>
    <property type="match status" value="1"/>
</dbReference>
<dbReference type="InterPro" id="IPR050351">
    <property type="entry name" value="BphY/WalK/GraS-like"/>
</dbReference>
<proteinExistence type="predicted"/>
<dbReference type="SUPFAM" id="SSF55874">
    <property type="entry name" value="ATPase domain of HSP90 chaperone/DNA topoisomerase II/histidine kinase"/>
    <property type="match status" value="1"/>
</dbReference>
<keyword evidence="4" id="KW-0808">Transferase</keyword>
<dbReference type="InterPro" id="IPR029016">
    <property type="entry name" value="GAF-like_dom_sf"/>
</dbReference>
<dbReference type="InterPro" id="IPR003018">
    <property type="entry name" value="GAF"/>
</dbReference>
<dbReference type="InterPro" id="IPR005467">
    <property type="entry name" value="His_kinase_dom"/>
</dbReference>
<dbReference type="Proteomes" id="UP000190341">
    <property type="component" value="Unassembled WGS sequence"/>
</dbReference>
<dbReference type="GO" id="GO:0000156">
    <property type="term" value="F:phosphorelay response regulator activity"/>
    <property type="evidence" value="ECO:0007669"/>
    <property type="project" value="TreeGrafter"/>
</dbReference>
<evidence type="ECO:0000256" key="5">
    <source>
        <dbReference type="ARBA" id="ARBA00022741"/>
    </source>
</evidence>
<dbReference type="InterPro" id="IPR036890">
    <property type="entry name" value="HATPase_C_sf"/>
</dbReference>